<dbReference type="Gene3D" id="3.40.50.300">
    <property type="entry name" value="P-loop containing nucleotide triphosphate hydrolases"/>
    <property type="match status" value="1"/>
</dbReference>
<dbReference type="InterPro" id="IPR027417">
    <property type="entry name" value="P-loop_NTPase"/>
</dbReference>
<dbReference type="GO" id="GO:0005886">
    <property type="term" value="C:plasma membrane"/>
    <property type="evidence" value="ECO:0007669"/>
    <property type="project" value="UniProtKB-SubCell"/>
</dbReference>
<dbReference type="PROSITE" id="PS00211">
    <property type="entry name" value="ABC_TRANSPORTER_1"/>
    <property type="match status" value="1"/>
</dbReference>
<dbReference type="InterPro" id="IPR017871">
    <property type="entry name" value="ABC_transporter-like_CS"/>
</dbReference>
<dbReference type="STRING" id="1886670.PTI45_01195"/>
<evidence type="ECO:0000256" key="2">
    <source>
        <dbReference type="ARBA" id="ARBA00005417"/>
    </source>
</evidence>
<evidence type="ECO:0000256" key="6">
    <source>
        <dbReference type="ARBA" id="ARBA00022840"/>
    </source>
</evidence>
<evidence type="ECO:0000256" key="5">
    <source>
        <dbReference type="ARBA" id="ARBA00022741"/>
    </source>
</evidence>
<dbReference type="Pfam" id="PF00005">
    <property type="entry name" value="ABC_tran"/>
    <property type="match status" value="1"/>
</dbReference>
<dbReference type="GO" id="GO:0005524">
    <property type="term" value="F:ATP binding"/>
    <property type="evidence" value="ECO:0007669"/>
    <property type="project" value="UniProtKB-KW"/>
</dbReference>
<reference evidence="9 10" key="1">
    <citation type="submission" date="2016-08" db="EMBL/GenBank/DDBJ databases">
        <title>Genome sequencing of Paenibacillus sp. TI45-13ar, isolated from Korean traditional nuruk.</title>
        <authorList>
            <person name="Kim S.-J."/>
        </authorList>
    </citation>
    <scope>NUCLEOTIDE SEQUENCE [LARGE SCALE GENOMIC DNA]</scope>
    <source>
        <strain evidence="9 10">TI45-13ar</strain>
    </source>
</reference>
<gene>
    <name evidence="9" type="ORF">PTI45_01195</name>
</gene>
<protein>
    <submittedName>
        <fullName evidence="9">Dipeptide transport ATP-binding protein</fullName>
    </submittedName>
</protein>
<dbReference type="PANTHER" id="PTHR43297">
    <property type="entry name" value="OLIGOPEPTIDE TRANSPORT ATP-BINDING PROTEIN APPD"/>
    <property type="match status" value="1"/>
</dbReference>
<dbReference type="PATRIC" id="fig|1886670.3.peg.1219"/>
<keyword evidence="5" id="KW-0547">Nucleotide-binding</keyword>
<dbReference type="InterPro" id="IPR050388">
    <property type="entry name" value="ABC_Ni/Peptide_Import"/>
</dbReference>
<dbReference type="AlphaFoldDB" id="A0A1E3L618"/>
<keyword evidence="6 9" id="KW-0067">ATP-binding</keyword>
<dbReference type="GO" id="GO:0016887">
    <property type="term" value="F:ATP hydrolysis activity"/>
    <property type="evidence" value="ECO:0007669"/>
    <property type="project" value="InterPro"/>
</dbReference>
<accession>A0A1E3L618</accession>
<dbReference type="CDD" id="cd03257">
    <property type="entry name" value="ABC_NikE_OppD_transporters"/>
    <property type="match status" value="1"/>
</dbReference>
<comment type="caution">
    <text evidence="9">The sequence shown here is derived from an EMBL/GenBank/DDBJ whole genome shotgun (WGS) entry which is preliminary data.</text>
</comment>
<evidence type="ECO:0000313" key="9">
    <source>
        <dbReference type="EMBL" id="ODP29186.1"/>
    </source>
</evidence>
<dbReference type="SUPFAM" id="SSF52540">
    <property type="entry name" value="P-loop containing nucleoside triphosphate hydrolases"/>
    <property type="match status" value="1"/>
</dbReference>
<evidence type="ECO:0000256" key="4">
    <source>
        <dbReference type="ARBA" id="ARBA00022475"/>
    </source>
</evidence>
<keyword evidence="10" id="KW-1185">Reference proteome</keyword>
<dbReference type="PROSITE" id="PS50893">
    <property type="entry name" value="ABC_TRANSPORTER_2"/>
    <property type="match status" value="1"/>
</dbReference>
<name>A0A1E3L618_9BACL</name>
<comment type="similarity">
    <text evidence="2">Belongs to the ABC transporter superfamily.</text>
</comment>
<feature type="domain" description="ABC transporter" evidence="8">
    <location>
        <begin position="9"/>
        <end position="259"/>
    </location>
</feature>
<dbReference type="EMBL" id="MDER01000031">
    <property type="protein sequence ID" value="ODP29186.1"/>
    <property type="molecule type" value="Genomic_DNA"/>
</dbReference>
<dbReference type="RefSeq" id="WP_069326647.1">
    <property type="nucleotide sequence ID" value="NZ_MDER01000031.1"/>
</dbReference>
<dbReference type="InterPro" id="IPR003593">
    <property type="entry name" value="AAA+_ATPase"/>
</dbReference>
<evidence type="ECO:0000313" key="10">
    <source>
        <dbReference type="Proteomes" id="UP000094578"/>
    </source>
</evidence>
<sequence>MTAGTDHVLEVEHLQVQLKSNAGLIPLLEPLRFKLQKGRILGIVGESGSGKSLTCHAILRLLQPRQMEWSGTVRLNGRDLGTLSDKEMRTIRGKEIGSIMQNPMNAFTPVYTIGSQFVETLRTHTRISKQQAIQQAIEALASMNLPDPHKLLKKYPFQISGGMLQRVMIAISMCLKPPLLIADEPTTALDVVNQLQVLRELDRLRYECGTSIVLVSHDLGVISQLADEVVVMYKGQIVEQGEVAQIFDQPQHEYTQMLLRSRPTAIIDRLSSSTPIEL</sequence>
<dbReference type="FunFam" id="3.40.50.300:FF:000016">
    <property type="entry name" value="Oligopeptide ABC transporter ATP-binding component"/>
    <property type="match status" value="1"/>
</dbReference>
<organism evidence="9 10">
    <name type="scientific">Paenibacillus nuruki</name>
    <dbReference type="NCBI Taxonomy" id="1886670"/>
    <lineage>
        <taxon>Bacteria</taxon>
        <taxon>Bacillati</taxon>
        <taxon>Bacillota</taxon>
        <taxon>Bacilli</taxon>
        <taxon>Bacillales</taxon>
        <taxon>Paenibacillaceae</taxon>
        <taxon>Paenibacillus</taxon>
    </lineage>
</organism>
<evidence type="ECO:0000256" key="1">
    <source>
        <dbReference type="ARBA" id="ARBA00004202"/>
    </source>
</evidence>
<evidence type="ECO:0000256" key="7">
    <source>
        <dbReference type="ARBA" id="ARBA00023136"/>
    </source>
</evidence>
<dbReference type="InterPro" id="IPR003439">
    <property type="entry name" value="ABC_transporter-like_ATP-bd"/>
</dbReference>
<evidence type="ECO:0000259" key="8">
    <source>
        <dbReference type="PROSITE" id="PS50893"/>
    </source>
</evidence>
<dbReference type="SMART" id="SM00382">
    <property type="entry name" value="AAA"/>
    <property type="match status" value="1"/>
</dbReference>
<dbReference type="Proteomes" id="UP000094578">
    <property type="component" value="Unassembled WGS sequence"/>
</dbReference>
<evidence type="ECO:0000256" key="3">
    <source>
        <dbReference type="ARBA" id="ARBA00022448"/>
    </source>
</evidence>
<dbReference type="PANTHER" id="PTHR43297:SF2">
    <property type="entry name" value="DIPEPTIDE TRANSPORT ATP-BINDING PROTEIN DPPD"/>
    <property type="match status" value="1"/>
</dbReference>
<proteinExistence type="inferred from homology"/>
<keyword evidence="4" id="KW-1003">Cell membrane</keyword>
<keyword evidence="3" id="KW-0813">Transport</keyword>
<comment type="subcellular location">
    <subcellularLocation>
        <location evidence="1">Cell membrane</location>
        <topology evidence="1">Peripheral membrane protein</topology>
    </subcellularLocation>
</comment>
<keyword evidence="7" id="KW-0472">Membrane</keyword>